<evidence type="ECO:0000313" key="1">
    <source>
        <dbReference type="EMBL" id="PVA05190.1"/>
    </source>
</evidence>
<feature type="non-terminal residue" evidence="1">
    <location>
        <position position="78"/>
    </location>
</feature>
<reference evidence="1 2" key="1">
    <citation type="submission" date="2018-04" db="EMBL/GenBank/DDBJ databases">
        <title>Pelagivirga bohaiensis gen. nov., sp. nov., a bacterium isolated from the Bohai Sea.</title>
        <authorList>
            <person name="Ji X."/>
        </authorList>
    </citation>
    <scope>NUCLEOTIDE SEQUENCE [LARGE SCALE GENOMIC DNA]</scope>
    <source>
        <strain evidence="1 2">BH-SD16</strain>
    </source>
</reference>
<dbReference type="Pfam" id="PF21983">
    <property type="entry name" value="NikA-like"/>
    <property type="match status" value="1"/>
</dbReference>
<protein>
    <submittedName>
        <fullName evidence="1">Uncharacterized protein</fullName>
    </submittedName>
</protein>
<proteinExistence type="predicted"/>
<dbReference type="EMBL" id="QCYG01000017">
    <property type="protein sequence ID" value="PVA05190.1"/>
    <property type="molecule type" value="Genomic_DNA"/>
</dbReference>
<sequence>MTAAEQAVIQEKAAKAGQGVSGYMLDAGLRRGIPLSHDTGLQIVRLAERTLGRIEEIAAMAQDDVDGCLILAKLEQLC</sequence>
<comment type="caution">
    <text evidence="1">The sequence shown here is derived from an EMBL/GenBank/DDBJ whole genome shotgun (WGS) entry which is preliminary data.</text>
</comment>
<accession>A0A2T7FSP4</accession>
<name>A0A2T7FSP4_9RHOB</name>
<evidence type="ECO:0000313" key="2">
    <source>
        <dbReference type="Proteomes" id="UP000244817"/>
    </source>
</evidence>
<keyword evidence="2" id="KW-1185">Reference proteome</keyword>
<gene>
    <name evidence="1" type="ORF">DC363_16520</name>
</gene>
<organism evidence="1 2">
    <name type="scientific">Thalassorhabdomicrobium marinisediminis</name>
    <dbReference type="NCBI Taxonomy" id="2170577"/>
    <lineage>
        <taxon>Bacteria</taxon>
        <taxon>Pseudomonadati</taxon>
        <taxon>Pseudomonadota</taxon>
        <taxon>Alphaproteobacteria</taxon>
        <taxon>Rhodobacterales</taxon>
        <taxon>Paracoccaceae</taxon>
        <taxon>Thalassorhabdomicrobium</taxon>
    </lineage>
</organism>
<dbReference type="AlphaFoldDB" id="A0A2T7FSP4"/>
<dbReference type="InterPro" id="IPR053842">
    <property type="entry name" value="NikA-like"/>
</dbReference>
<dbReference type="Proteomes" id="UP000244817">
    <property type="component" value="Unassembled WGS sequence"/>
</dbReference>